<keyword evidence="1" id="KW-0489">Methyltransferase</keyword>
<keyword evidence="3" id="KW-1185">Reference proteome</keyword>
<name>A0A5C8KMX0_9GAMM</name>
<feature type="site" description="Interaction with substrate rRNA" evidence="1">
    <location>
        <position position="3"/>
    </location>
</feature>
<reference evidence="2 3" key="1">
    <citation type="submission" date="2019-08" db="EMBL/GenBank/DDBJ databases">
        <authorList>
            <person name="Karlyshev A.V."/>
        </authorList>
    </citation>
    <scope>NUCLEOTIDE SEQUENCE [LARGE SCALE GENOMIC DNA]</scope>
    <source>
        <strain evidence="2 3">Alg18-2.2</strain>
    </source>
</reference>
<gene>
    <name evidence="1" type="primary">rlmJ</name>
    <name evidence="2" type="ORF">FU658_09590</name>
</gene>
<evidence type="ECO:0000256" key="1">
    <source>
        <dbReference type="HAMAP-Rule" id="MF_00934"/>
    </source>
</evidence>
<dbReference type="GO" id="GO:0036307">
    <property type="term" value="F:23S rRNA (adenine(2030)-N(6))-methyltransferase activity"/>
    <property type="evidence" value="ECO:0007669"/>
    <property type="project" value="UniProtKB-UniRule"/>
</dbReference>
<keyword evidence="1" id="KW-0808">Transferase</keyword>
<dbReference type="Proteomes" id="UP000321248">
    <property type="component" value="Unassembled WGS sequence"/>
</dbReference>
<accession>A0A5C8KMX0</accession>
<dbReference type="InterPro" id="IPR029063">
    <property type="entry name" value="SAM-dependent_MTases_sf"/>
</dbReference>
<feature type="active site" description="Proton acceptor" evidence="1">
    <location>
        <position position="167"/>
    </location>
</feature>
<evidence type="ECO:0000313" key="2">
    <source>
        <dbReference type="EMBL" id="TXK62088.1"/>
    </source>
</evidence>
<keyword evidence="1" id="KW-0694">RNA-binding</keyword>
<comment type="caution">
    <text evidence="2">The sequence shown here is derived from an EMBL/GenBank/DDBJ whole genome shotgun (WGS) entry which is preliminary data.</text>
</comment>
<dbReference type="GO" id="GO:0005829">
    <property type="term" value="C:cytosol"/>
    <property type="evidence" value="ECO:0007669"/>
    <property type="project" value="TreeGrafter"/>
</dbReference>
<feature type="binding site" evidence="1">
    <location>
        <position position="41"/>
    </location>
    <ligand>
        <name>S-adenosyl-L-methionine</name>
        <dbReference type="ChEBI" id="CHEBI:59789"/>
    </ligand>
</feature>
<dbReference type="RefSeq" id="WP_147891881.1">
    <property type="nucleotide sequence ID" value="NZ_VRTS01000006.1"/>
</dbReference>
<dbReference type="OrthoDB" id="9791274at2"/>
<feature type="binding site" evidence="1">
    <location>
        <begin position="146"/>
        <end position="147"/>
    </location>
    <ligand>
        <name>S-adenosyl-L-methionine</name>
        <dbReference type="ChEBI" id="CHEBI:59789"/>
    </ligand>
</feature>
<feature type="binding site" evidence="1">
    <location>
        <position position="167"/>
    </location>
    <ligand>
        <name>S-adenosyl-L-methionine</name>
        <dbReference type="ChEBI" id="CHEBI:59789"/>
    </ligand>
</feature>
<dbReference type="GO" id="GO:0003723">
    <property type="term" value="F:RNA binding"/>
    <property type="evidence" value="ECO:0007669"/>
    <property type="project" value="UniProtKB-UniRule"/>
</dbReference>
<dbReference type="EC" id="2.1.1.266" evidence="1"/>
<dbReference type="Pfam" id="PF04378">
    <property type="entry name" value="RsmJ"/>
    <property type="match status" value="1"/>
</dbReference>
<comment type="catalytic activity">
    <reaction evidence="1">
        <text>adenosine(2030) in 23S rRNA + S-adenosyl-L-methionine = N(6)-methyladenosine(2030) in 23S rRNA + S-adenosyl-L-homocysteine + H(+)</text>
        <dbReference type="Rhea" id="RHEA:43736"/>
        <dbReference type="Rhea" id="RHEA-COMP:10668"/>
        <dbReference type="Rhea" id="RHEA-COMP:10669"/>
        <dbReference type="ChEBI" id="CHEBI:15378"/>
        <dbReference type="ChEBI" id="CHEBI:57856"/>
        <dbReference type="ChEBI" id="CHEBI:59789"/>
        <dbReference type="ChEBI" id="CHEBI:74411"/>
        <dbReference type="ChEBI" id="CHEBI:74449"/>
        <dbReference type="EC" id="2.1.1.266"/>
    </reaction>
</comment>
<dbReference type="SUPFAM" id="SSF53335">
    <property type="entry name" value="S-adenosyl-L-methionine-dependent methyltransferases"/>
    <property type="match status" value="1"/>
</dbReference>
<sequence>MNYRHGFHAGNHADVLKHVVLLAVLDALLAKPKPLSVLDTHAGRGSYPLSGTQSRKTGEADSGIARLRQAPARVLEVPAIARYLQVVDELAAQAGDADTYPGSPWLIASELRADDRLACCEIQAEEADALRDLLGSDPRVGVHRRDGYEAMHALLPPMPRRGLVLIDPPYETQLAEFDTAMDALKDALSRWPQGSYALWYPIKRRRELHGFFRRAARLQAKSVLCVELLVRADDSPLRLNGSGMLLVNPPWQVDRRIDPALQALRDALGEPGASWRMEWLKPEAP</sequence>
<proteinExistence type="inferred from homology"/>
<feature type="binding site" evidence="1">
    <location>
        <position position="18"/>
    </location>
    <ligand>
        <name>S-adenosyl-L-methionine</name>
        <dbReference type="ChEBI" id="CHEBI:59789"/>
    </ligand>
</feature>
<comment type="similarity">
    <text evidence="1">Belongs to the RlmJ family.</text>
</comment>
<evidence type="ECO:0000313" key="3">
    <source>
        <dbReference type="Proteomes" id="UP000321248"/>
    </source>
</evidence>
<dbReference type="PANTHER" id="PTHR37426">
    <property type="entry name" value="RIBOSOMAL RNA LARGE SUBUNIT METHYLTRANSFERASE J"/>
    <property type="match status" value="1"/>
</dbReference>
<organism evidence="2 3">
    <name type="scientific">Alkalisalibacterium limincola</name>
    <dbReference type="NCBI Taxonomy" id="2699169"/>
    <lineage>
        <taxon>Bacteria</taxon>
        <taxon>Pseudomonadati</taxon>
        <taxon>Pseudomonadota</taxon>
        <taxon>Gammaproteobacteria</taxon>
        <taxon>Lysobacterales</taxon>
        <taxon>Lysobacteraceae</taxon>
        <taxon>Alkalisalibacterium</taxon>
    </lineage>
</organism>
<protein>
    <recommendedName>
        <fullName evidence="1">Ribosomal RNA large subunit methyltransferase J</fullName>
        <ecNumber evidence="1">2.1.1.266</ecNumber>
    </recommendedName>
    <alternativeName>
        <fullName evidence="1">23S rRNA (adenine(2030)-N6)-methyltransferase</fullName>
    </alternativeName>
    <alternativeName>
        <fullName evidence="1">23S rRNA m6A2030 methyltransferase</fullName>
    </alternativeName>
</protein>
<dbReference type="PANTHER" id="PTHR37426:SF1">
    <property type="entry name" value="RIBOSOMAL RNA LARGE SUBUNIT METHYLTRANSFERASE J"/>
    <property type="match status" value="1"/>
</dbReference>
<comment type="function">
    <text evidence="1">Specifically methylates the adenine in position 2030 of 23S rRNA.</text>
</comment>
<dbReference type="EMBL" id="VRTS01000006">
    <property type="protein sequence ID" value="TXK62088.1"/>
    <property type="molecule type" value="Genomic_DNA"/>
</dbReference>
<dbReference type="Gene3D" id="3.40.50.150">
    <property type="entry name" value="Vaccinia Virus protein VP39"/>
    <property type="match status" value="1"/>
</dbReference>
<keyword evidence="1" id="KW-0949">S-adenosyl-L-methionine</keyword>
<feature type="binding site" evidence="1">
    <location>
        <position position="121"/>
    </location>
    <ligand>
        <name>S-adenosyl-L-methionine</name>
        <dbReference type="ChEBI" id="CHEBI:59789"/>
    </ligand>
</feature>
<dbReference type="GO" id="GO:0070475">
    <property type="term" value="P:rRNA base methylation"/>
    <property type="evidence" value="ECO:0007669"/>
    <property type="project" value="UniProtKB-UniRule"/>
</dbReference>
<dbReference type="InterPro" id="IPR007473">
    <property type="entry name" value="RlmJ"/>
</dbReference>
<comment type="subunit">
    <text evidence="1">Monomer.</text>
</comment>
<keyword evidence="1" id="KW-0698">rRNA processing</keyword>
<dbReference type="AlphaFoldDB" id="A0A5C8KMX0"/>
<feature type="binding site" evidence="1">
    <location>
        <position position="103"/>
    </location>
    <ligand>
        <name>S-adenosyl-L-methionine</name>
        <dbReference type="ChEBI" id="CHEBI:59789"/>
    </ligand>
</feature>
<dbReference type="HAMAP" id="MF_00934">
    <property type="entry name" value="23SrRNA_methyltr_J"/>
    <property type="match status" value="1"/>
</dbReference>